<evidence type="ECO:0008006" key="11">
    <source>
        <dbReference type="Google" id="ProtNLM"/>
    </source>
</evidence>
<dbReference type="AlphaFoldDB" id="A0A2K9HIJ8"/>
<keyword evidence="3" id="KW-0474">Menaquinone biosynthesis</keyword>
<dbReference type="GO" id="GO:0042371">
    <property type="term" value="P:vitamin K biosynthetic process"/>
    <property type="evidence" value="ECO:0007669"/>
    <property type="project" value="TreeGrafter"/>
</dbReference>
<dbReference type="Pfam" id="PF01040">
    <property type="entry name" value="UbiA"/>
    <property type="match status" value="1"/>
</dbReference>
<dbReference type="RefSeq" id="WP_057738434.1">
    <property type="nucleotide sequence ID" value="NZ_AZDQ01000019.1"/>
</dbReference>
<dbReference type="PIRSF" id="PIRSF005355">
    <property type="entry name" value="UBIAD1"/>
    <property type="match status" value="1"/>
</dbReference>
<dbReference type="Gene3D" id="1.10.357.140">
    <property type="entry name" value="UbiA prenyltransferase"/>
    <property type="match status" value="1"/>
</dbReference>
<feature type="transmembrane region" description="Helical" evidence="8">
    <location>
        <begin position="176"/>
        <end position="196"/>
    </location>
</feature>
<dbReference type="STRING" id="1423720.FC67_GL000494"/>
<dbReference type="UniPathway" id="UPA00079"/>
<comment type="pathway">
    <text evidence="2">Quinol/quinone metabolism; menaquinone biosynthesis.</text>
</comment>
<accession>A0A2K9HIJ8</accession>
<dbReference type="EMBL" id="CP018867">
    <property type="protein sequence ID" value="AUI72381.1"/>
    <property type="molecule type" value="Genomic_DNA"/>
</dbReference>
<dbReference type="InterPro" id="IPR044878">
    <property type="entry name" value="UbiA_sf"/>
</dbReference>
<dbReference type="CDD" id="cd13962">
    <property type="entry name" value="PT_UbiA_UBIAD1"/>
    <property type="match status" value="1"/>
</dbReference>
<reference evidence="9 10" key="1">
    <citation type="submission" date="2016-12" db="EMBL/GenBank/DDBJ databases">
        <title>The whole genome sequencing and assembly of Lactobacillus alimentarius DSM 20249T strain.</title>
        <authorList>
            <person name="Lee Y.-J."/>
            <person name="Yi H."/>
            <person name="Bahn Y.-S."/>
            <person name="Kim J.F."/>
            <person name="Lee D.-W."/>
        </authorList>
    </citation>
    <scope>NUCLEOTIDE SEQUENCE [LARGE SCALE GENOMIC DNA]</scope>
    <source>
        <strain evidence="9 10">DSM 20249</strain>
    </source>
</reference>
<evidence type="ECO:0000256" key="5">
    <source>
        <dbReference type="ARBA" id="ARBA00022692"/>
    </source>
</evidence>
<dbReference type="InterPro" id="IPR026046">
    <property type="entry name" value="UBIAD1"/>
</dbReference>
<keyword evidence="10" id="KW-1185">Reference proteome</keyword>
<evidence type="ECO:0000256" key="7">
    <source>
        <dbReference type="ARBA" id="ARBA00023136"/>
    </source>
</evidence>
<feature type="transmembrane region" description="Helical" evidence="8">
    <location>
        <begin position="116"/>
        <end position="132"/>
    </location>
</feature>
<sequence>MTVKDFFDLTKIYSAVTSVMPTLLGFMFVGVYYRDFNLGLSILLFIAVVLFHLAVNVHNQYVDYYKYQKQPDVFKNSVNNTLNRRQISPQLAFKTMSALAIISAIIGLYLVFQTGFFILVVGLISFAIGYLYSGGRKSIAYSPFGEVVSGLTMGYNITLLAVYVNFYNDLNFEWSFIWKTALVSLVAVFAISNIMLANNISDASEDLKVGRKTLVAYLGQEKSKLVWVVSYFVGYLAVLSSVVLGYLPWYCLAFLVVTSPLVVINSIKFIKKPSKALTFVNSVKNAQILLVSVLVGGLISFL</sequence>
<dbReference type="InterPro" id="IPR000537">
    <property type="entry name" value="UbiA_prenyltransferase"/>
</dbReference>
<dbReference type="KEGG" id="lali:LA20249_09380"/>
<feature type="transmembrane region" description="Helical" evidence="8">
    <location>
        <begin position="252"/>
        <end position="270"/>
    </location>
</feature>
<dbReference type="PANTHER" id="PTHR13929">
    <property type="entry name" value="1,4-DIHYDROXY-2-NAPHTHOATE OCTAPRENYLTRANSFERASE"/>
    <property type="match status" value="1"/>
</dbReference>
<dbReference type="PANTHER" id="PTHR13929:SF0">
    <property type="entry name" value="UBIA PRENYLTRANSFERASE DOMAIN-CONTAINING PROTEIN 1"/>
    <property type="match status" value="1"/>
</dbReference>
<protein>
    <recommendedName>
        <fullName evidence="11">Prenyltransferase</fullName>
    </recommendedName>
</protein>
<keyword evidence="4" id="KW-0808">Transferase</keyword>
<keyword evidence="6 8" id="KW-1133">Transmembrane helix</keyword>
<dbReference type="GO" id="GO:0016020">
    <property type="term" value="C:membrane"/>
    <property type="evidence" value="ECO:0007669"/>
    <property type="project" value="UniProtKB-SubCell"/>
</dbReference>
<name>A0A2K9HIJ8_9LACO</name>
<dbReference type="OrthoDB" id="9767568at2"/>
<gene>
    <name evidence="9" type="ORF">LA20249_09380</name>
</gene>
<feature type="transmembrane region" description="Helical" evidence="8">
    <location>
        <begin position="144"/>
        <end position="164"/>
    </location>
</feature>
<evidence type="ECO:0000256" key="4">
    <source>
        <dbReference type="ARBA" id="ARBA00022679"/>
    </source>
</evidence>
<keyword evidence="7 8" id="KW-0472">Membrane</keyword>
<feature type="transmembrane region" description="Helical" evidence="8">
    <location>
        <begin position="91"/>
        <end position="110"/>
    </location>
</feature>
<keyword evidence="5 8" id="KW-0812">Transmembrane</keyword>
<dbReference type="GO" id="GO:0009234">
    <property type="term" value="P:menaquinone biosynthetic process"/>
    <property type="evidence" value="ECO:0007669"/>
    <property type="project" value="UniProtKB-UniPathway"/>
</dbReference>
<comment type="subcellular location">
    <subcellularLocation>
        <location evidence="1">Membrane</location>
        <topology evidence="1">Multi-pass membrane protein</topology>
    </subcellularLocation>
</comment>
<feature type="transmembrane region" description="Helical" evidence="8">
    <location>
        <begin position="38"/>
        <end position="57"/>
    </location>
</feature>
<evidence type="ECO:0000256" key="2">
    <source>
        <dbReference type="ARBA" id="ARBA00004863"/>
    </source>
</evidence>
<dbReference type="Proteomes" id="UP000234653">
    <property type="component" value="Chromosome"/>
</dbReference>
<proteinExistence type="predicted"/>
<evidence type="ECO:0000256" key="3">
    <source>
        <dbReference type="ARBA" id="ARBA00022428"/>
    </source>
</evidence>
<evidence type="ECO:0000256" key="8">
    <source>
        <dbReference type="SAM" id="Phobius"/>
    </source>
</evidence>
<feature type="transmembrane region" description="Helical" evidence="8">
    <location>
        <begin position="225"/>
        <end position="246"/>
    </location>
</feature>
<evidence type="ECO:0000256" key="6">
    <source>
        <dbReference type="ARBA" id="ARBA00022989"/>
    </source>
</evidence>
<feature type="transmembrane region" description="Helical" evidence="8">
    <location>
        <begin position="12"/>
        <end position="32"/>
    </location>
</feature>
<dbReference type="GO" id="GO:0004659">
    <property type="term" value="F:prenyltransferase activity"/>
    <property type="evidence" value="ECO:0007669"/>
    <property type="project" value="InterPro"/>
</dbReference>
<evidence type="ECO:0000313" key="10">
    <source>
        <dbReference type="Proteomes" id="UP000234653"/>
    </source>
</evidence>
<evidence type="ECO:0000313" key="9">
    <source>
        <dbReference type="EMBL" id="AUI72381.1"/>
    </source>
</evidence>
<organism evidence="9 10">
    <name type="scientific">Companilactobacillus alimentarius DSM 20249</name>
    <dbReference type="NCBI Taxonomy" id="1423720"/>
    <lineage>
        <taxon>Bacteria</taxon>
        <taxon>Bacillati</taxon>
        <taxon>Bacillota</taxon>
        <taxon>Bacilli</taxon>
        <taxon>Lactobacillales</taxon>
        <taxon>Lactobacillaceae</taxon>
        <taxon>Companilactobacillus</taxon>
    </lineage>
</organism>
<feature type="transmembrane region" description="Helical" evidence="8">
    <location>
        <begin position="282"/>
        <end position="301"/>
    </location>
</feature>
<evidence type="ECO:0000256" key="1">
    <source>
        <dbReference type="ARBA" id="ARBA00004141"/>
    </source>
</evidence>